<dbReference type="PROSITE" id="PS51710">
    <property type="entry name" value="G_OBG"/>
    <property type="match status" value="1"/>
</dbReference>
<dbReference type="InterPro" id="IPR041623">
    <property type="entry name" value="NOG1_N"/>
</dbReference>
<dbReference type="InterPro" id="IPR031167">
    <property type="entry name" value="G_OBG"/>
</dbReference>
<dbReference type="Gene3D" id="3.40.50.300">
    <property type="entry name" value="P-loop containing nucleotide triphosphate hydrolases"/>
    <property type="match status" value="1"/>
</dbReference>
<evidence type="ECO:0000256" key="1">
    <source>
        <dbReference type="ARBA" id="ARBA00022741"/>
    </source>
</evidence>
<evidence type="ECO:0000256" key="2">
    <source>
        <dbReference type="ARBA" id="ARBA00023134"/>
    </source>
</evidence>
<dbReference type="InterPro" id="IPR006073">
    <property type="entry name" value="GTP-bd"/>
</dbReference>
<reference evidence="4 5" key="1">
    <citation type="journal article" date="2012" name="PLoS ONE">
        <title>The genome characteristics and predicted function of methyl-group oxidation pathway in the obligate aceticlastic methanogens, Methanosaeta spp.</title>
        <authorList>
            <person name="Zhu J."/>
            <person name="Zheng H."/>
            <person name="Ai G."/>
            <person name="Zhang G."/>
            <person name="Liu D."/>
            <person name="Liu X."/>
            <person name="Dong X."/>
        </authorList>
    </citation>
    <scope>NUCLEOTIDE SEQUENCE [LARGE SCALE GENOMIC DNA]</scope>
    <source>
        <strain evidence="4 5">6Ac</strain>
    </source>
</reference>
<evidence type="ECO:0000313" key="4">
    <source>
        <dbReference type="EMBL" id="AET65598.1"/>
    </source>
</evidence>
<evidence type="ECO:0000313" key="5">
    <source>
        <dbReference type="Proteomes" id="UP000005877"/>
    </source>
</evidence>
<keyword evidence="1" id="KW-0547">Nucleotide-binding</keyword>
<dbReference type="SUPFAM" id="SSF52540">
    <property type="entry name" value="P-loop containing nucleoside triphosphate hydrolases"/>
    <property type="match status" value="1"/>
</dbReference>
<gene>
    <name evidence="4" type="ordered locus">Mhar_2246</name>
</gene>
<dbReference type="Pfam" id="PF06858">
    <property type="entry name" value="NOG1"/>
    <property type="match status" value="1"/>
</dbReference>
<keyword evidence="2" id="KW-0342">GTP-binding</keyword>
<dbReference type="Pfam" id="PF17835">
    <property type="entry name" value="NOG1_N"/>
    <property type="match status" value="1"/>
</dbReference>
<proteinExistence type="predicted"/>
<dbReference type="PATRIC" id="fig|1110509.7.peg.2485"/>
<dbReference type="AlphaFoldDB" id="G7WRD7"/>
<keyword evidence="5" id="KW-1185">Reference proteome</keyword>
<dbReference type="PRINTS" id="PR00326">
    <property type="entry name" value="GTP1OBG"/>
</dbReference>
<dbReference type="HOGENOM" id="CLU_011784_0_0_2"/>
<accession>G7WRD7</accession>
<dbReference type="GO" id="GO:0005525">
    <property type="term" value="F:GTP binding"/>
    <property type="evidence" value="ECO:0007669"/>
    <property type="project" value="UniProtKB-KW"/>
</dbReference>
<feature type="domain" description="OBG-type G" evidence="3">
    <location>
        <begin position="186"/>
        <end position="352"/>
    </location>
</feature>
<dbReference type="InterPro" id="IPR010674">
    <property type="entry name" value="NOG1_Rossman_fold_dom"/>
</dbReference>
<dbReference type="Proteomes" id="UP000005877">
    <property type="component" value="Chromosome"/>
</dbReference>
<dbReference type="KEGG" id="mhi:Mhar_2246"/>
<dbReference type="STRING" id="1110509.Mhar_2246"/>
<dbReference type="EMBL" id="CP003117">
    <property type="protein sequence ID" value="AET65598.1"/>
    <property type="molecule type" value="Genomic_DNA"/>
</dbReference>
<sequence>MFGLKLYKCSANILFDDSTSPGLKVYLLRGTSMGVMFERLPTVPTSQELVDRAFRRSKRAATGKKKDEAMLMTAGNILADNLTNLVRKYPSFMNIPPFYHDLADAAVGVDEMRVHLSRVSWAGSTIRSITRDHLTRMKGAQDKPLVRRAAFGRMASVMKSIDPDLLFLNDARQKLRVLPTVDPDLPTIIVAGYPNVGKSSFISAVSGARPEIASYPFTTRGVGVGHFTRGHQRYQVVDTPGLLDRPLSAKNEIELQAVAALRHLRGAVLFILDPSEYCGFSLEEQLRLLADVKSWLSLPVLVVANKVDLAGYQGAEMGMSTLSGDGVAEVLDRMVEMLESLEGGELENRKEG</sequence>
<dbReference type="InterPro" id="IPR027417">
    <property type="entry name" value="P-loop_NTPase"/>
</dbReference>
<dbReference type="Gene3D" id="1.20.120.1190">
    <property type="match status" value="1"/>
</dbReference>
<dbReference type="CDD" id="cd01897">
    <property type="entry name" value="NOG"/>
    <property type="match status" value="1"/>
</dbReference>
<protein>
    <submittedName>
        <fullName evidence="4">Nucleolar GTP-binding-1 domain protein</fullName>
    </submittedName>
</protein>
<evidence type="ECO:0000259" key="3">
    <source>
        <dbReference type="PROSITE" id="PS51710"/>
    </source>
</evidence>
<organism evidence="4 5">
    <name type="scientific">Methanothrix harundinacea (strain 6Ac)</name>
    <name type="common">Methanosaeta harundinacea</name>
    <dbReference type="NCBI Taxonomy" id="1110509"/>
    <lineage>
        <taxon>Archaea</taxon>
        <taxon>Methanobacteriati</taxon>
        <taxon>Methanobacteriota</taxon>
        <taxon>Stenosarchaea group</taxon>
        <taxon>Methanomicrobia</taxon>
        <taxon>Methanotrichales</taxon>
        <taxon>Methanotrichaceae</taxon>
        <taxon>Methanothrix</taxon>
    </lineage>
</organism>
<name>G7WRD7_METH6</name>
<dbReference type="PANTHER" id="PTHR45759">
    <property type="entry name" value="NUCLEOLAR GTP-BINDING PROTEIN 1"/>
    <property type="match status" value="1"/>
</dbReference>